<feature type="compositionally biased region" description="Basic and acidic residues" evidence="2">
    <location>
        <begin position="532"/>
        <end position="542"/>
    </location>
</feature>
<dbReference type="CDD" id="cd06718">
    <property type="entry name" value="PDZ_Par6-like"/>
    <property type="match status" value="1"/>
</dbReference>
<feature type="domain" description="C2" evidence="3">
    <location>
        <begin position="710"/>
        <end position="827"/>
    </location>
</feature>
<dbReference type="SUPFAM" id="SSF50156">
    <property type="entry name" value="PDZ domain-like"/>
    <property type="match status" value="1"/>
</dbReference>
<feature type="compositionally biased region" description="Polar residues" evidence="2">
    <location>
        <begin position="14"/>
        <end position="27"/>
    </location>
</feature>
<evidence type="ECO:0000256" key="1">
    <source>
        <dbReference type="ARBA" id="ARBA00022468"/>
    </source>
</evidence>
<gene>
    <name evidence="7" type="primary">LOC106464831</name>
</gene>
<dbReference type="InterPro" id="IPR001478">
    <property type="entry name" value="PDZ"/>
</dbReference>
<dbReference type="Gene3D" id="1.10.555.10">
    <property type="entry name" value="Rho GTPase activation protein"/>
    <property type="match status" value="1"/>
</dbReference>
<dbReference type="InterPro" id="IPR008936">
    <property type="entry name" value="Rho_GTPase_activation_prot"/>
</dbReference>
<dbReference type="CDD" id="cd00030">
    <property type="entry name" value="C2"/>
    <property type="match status" value="1"/>
</dbReference>
<evidence type="ECO:0000259" key="5">
    <source>
        <dbReference type="PROSITE" id="PS50238"/>
    </source>
</evidence>
<dbReference type="Gene3D" id="2.30.42.10">
    <property type="match status" value="1"/>
</dbReference>
<dbReference type="SUPFAM" id="SSF48350">
    <property type="entry name" value="GTPase activation domain, GAP"/>
    <property type="match status" value="1"/>
</dbReference>
<feature type="non-terminal residue" evidence="7">
    <location>
        <position position="1056"/>
    </location>
</feature>
<keyword evidence="6" id="KW-1185">Reference proteome</keyword>
<dbReference type="Proteomes" id="UP000694941">
    <property type="component" value="Unplaced"/>
</dbReference>
<feature type="compositionally biased region" description="Polar residues" evidence="2">
    <location>
        <begin position="489"/>
        <end position="503"/>
    </location>
</feature>
<feature type="domain" description="Rho-GAP" evidence="5">
    <location>
        <begin position="862"/>
        <end position="1056"/>
    </location>
</feature>
<proteinExistence type="predicted"/>
<evidence type="ECO:0000313" key="6">
    <source>
        <dbReference type="Proteomes" id="UP000694941"/>
    </source>
</evidence>
<evidence type="ECO:0000256" key="2">
    <source>
        <dbReference type="SAM" id="MobiDB-lite"/>
    </source>
</evidence>
<keyword evidence="1" id="KW-0343">GTPase activation</keyword>
<feature type="domain" description="PDZ" evidence="4">
    <location>
        <begin position="155"/>
        <end position="225"/>
    </location>
</feature>
<dbReference type="RefSeq" id="XP_022248341.1">
    <property type="nucleotide sequence ID" value="XM_022392633.1"/>
</dbReference>
<dbReference type="InterPro" id="IPR000198">
    <property type="entry name" value="RhoGAP_dom"/>
</dbReference>
<accession>A0ABM1SXI5</accession>
<dbReference type="Gene3D" id="2.60.40.150">
    <property type="entry name" value="C2 domain"/>
    <property type="match status" value="1"/>
</dbReference>
<dbReference type="PROSITE" id="PS50004">
    <property type="entry name" value="C2"/>
    <property type="match status" value="1"/>
</dbReference>
<feature type="region of interest" description="Disordered" evidence="2">
    <location>
        <begin position="51"/>
        <end position="74"/>
    </location>
</feature>
<evidence type="ECO:0000259" key="4">
    <source>
        <dbReference type="PROSITE" id="PS50106"/>
    </source>
</evidence>
<name>A0ABM1SXI5_LIMPO</name>
<dbReference type="SUPFAM" id="SSF49562">
    <property type="entry name" value="C2 domain (Calcium/lipid-binding domain, CaLB)"/>
    <property type="match status" value="1"/>
</dbReference>
<dbReference type="Pfam" id="PF25336">
    <property type="entry name" value="C2_SYDE"/>
    <property type="match status" value="1"/>
</dbReference>
<dbReference type="SMART" id="SM00228">
    <property type="entry name" value="PDZ"/>
    <property type="match status" value="1"/>
</dbReference>
<feature type="compositionally biased region" description="Polar residues" evidence="2">
    <location>
        <begin position="388"/>
        <end position="398"/>
    </location>
</feature>
<reference evidence="7" key="1">
    <citation type="submission" date="2025-08" db="UniProtKB">
        <authorList>
            <consortium name="RefSeq"/>
        </authorList>
    </citation>
    <scope>IDENTIFICATION</scope>
    <source>
        <tissue evidence="7">Muscle</tissue>
    </source>
</reference>
<feature type="region of interest" description="Disordered" evidence="2">
    <location>
        <begin position="1"/>
        <end position="32"/>
    </location>
</feature>
<feature type="region of interest" description="Disordered" evidence="2">
    <location>
        <begin position="383"/>
        <end position="404"/>
    </location>
</feature>
<dbReference type="GeneID" id="106464831"/>
<feature type="region of interest" description="Disordered" evidence="2">
    <location>
        <begin position="267"/>
        <end position="286"/>
    </location>
</feature>
<organism evidence="6 7">
    <name type="scientific">Limulus polyphemus</name>
    <name type="common">Atlantic horseshoe crab</name>
    <dbReference type="NCBI Taxonomy" id="6850"/>
    <lineage>
        <taxon>Eukaryota</taxon>
        <taxon>Metazoa</taxon>
        <taxon>Ecdysozoa</taxon>
        <taxon>Arthropoda</taxon>
        <taxon>Chelicerata</taxon>
        <taxon>Merostomata</taxon>
        <taxon>Xiphosura</taxon>
        <taxon>Limulidae</taxon>
        <taxon>Limulus</taxon>
    </lineage>
</organism>
<dbReference type="PROSITE" id="PS50106">
    <property type="entry name" value="PDZ"/>
    <property type="match status" value="1"/>
</dbReference>
<dbReference type="InterPro" id="IPR000008">
    <property type="entry name" value="C2_dom"/>
</dbReference>
<dbReference type="PANTHER" id="PTHR46150:SF3">
    <property type="entry name" value="RHO GTPASE-ACTIVATING PROTEIN 100F"/>
    <property type="match status" value="1"/>
</dbReference>
<feature type="region of interest" description="Disordered" evidence="2">
    <location>
        <begin position="476"/>
        <end position="588"/>
    </location>
</feature>
<dbReference type="SMART" id="SM00324">
    <property type="entry name" value="RhoGAP"/>
    <property type="match status" value="1"/>
</dbReference>
<evidence type="ECO:0000313" key="7">
    <source>
        <dbReference type="RefSeq" id="XP_022248341.1"/>
    </source>
</evidence>
<dbReference type="PROSITE" id="PS50238">
    <property type="entry name" value="RHOGAP"/>
    <property type="match status" value="1"/>
</dbReference>
<dbReference type="InterPro" id="IPR035892">
    <property type="entry name" value="C2_domain_sf"/>
</dbReference>
<dbReference type="InterPro" id="IPR057459">
    <property type="entry name" value="SYDE1/2_C2"/>
</dbReference>
<dbReference type="Pfam" id="PF00620">
    <property type="entry name" value="RhoGAP"/>
    <property type="match status" value="1"/>
</dbReference>
<sequence length="1056" mass="119336">MSSSQKRVGVLSGKNGSQHSAHMSSLAQPPRLREKVKHIISSKMLCCGRRKETGEGELETGEDGSRRAGPSRPRIPEMVVQSDFRKVSGISTEIFRQIEAVENEYDATTAANIEAVEKRGEMIIRVLDPRTLGRVGTETSKKHLSGTDSNHTVQFVEIIKRPGQTLGLYIREGDGTRVNEGVFISRIALESAVYDSGLLRVGDEILAVNLVDVRQMSLDDVVIIMSIPRRLVLTIRSKISGRASIHASHKVVEEIRPPVVVWKKEVEEEGPDELSTSNNEDGQMSRVRNKGLSSDIITIERPMATREGRPLEEHVLFYNSQPRGLQIPRTSGADIEKEELLWRRETADLLPPKIVTRQPMSQQVYPKTLESLAQKVHTFHTGPPLQARKSQMSASHTLLPSRPERGTTARHRFWDEHGSLLASKPPRLLRTESEQKITTEREESLETYVSRGLRPALRMARTMQPRGRVRRYERDAPPHAGILRRRSVMESSSDTEVQTNSKDSMLYKQYSLGRAGPVKGTAGQIRSNSLPRAREMEMEPRQHRQSVRFVKKTLPYDSQEDSDGAVSAPELPSSRSGRRGVGRRGPSPNVFTAAEYRAWLSRAPSTSAIYERVRRGRGMTQLQPLSRIAHSAESLLDTLRQEQQAGLHSSQIQIRRSLLRPGSEEIAQNSRFLQSQSLEQGRQVPHPTPIKPSEDRMHLLTLNPREFFKYRPEKDSEAVVQADNFSGLLWVHLLAGRGLRPAGHADHFRDLYCVIECDYVHKARTVVRTGDHSFDWDEIFELDLVENTQIAFLLYSWDPHSRHKLCYKGTVHLLTILRESPVHSLALKLEPRGTLYLKIRYKDPRQTFQRLPESSSSGVFGVDLETVVARESTGIGIPLVVKKCLDEIEKRGLDTVGIYRLCGSAVRKKVLREAFERTTWMVDLSMEHVPDINVVTSVLKDYMREMPEPLFTKGLFDMLVDGLSVCLPDDPEGNAKLMFSILECLPKVNRCTVLVLMDHLKLVSNRSDRNKMTSHSLAMCFGPVVMCHTETGDSVVDLRKTIDVFKYLLDIWPAKK</sequence>
<dbReference type="Pfam" id="PF00595">
    <property type="entry name" value="PDZ"/>
    <property type="match status" value="1"/>
</dbReference>
<dbReference type="InterPro" id="IPR036034">
    <property type="entry name" value="PDZ_sf"/>
</dbReference>
<dbReference type="InterPro" id="IPR052118">
    <property type="entry name" value="Rho-GAP_regulator"/>
</dbReference>
<protein>
    <submittedName>
        <fullName evidence="7">Rho GTPase-activating protein 100F-like</fullName>
    </submittedName>
</protein>
<evidence type="ECO:0000259" key="3">
    <source>
        <dbReference type="PROSITE" id="PS50004"/>
    </source>
</evidence>
<dbReference type="PANTHER" id="PTHR46150">
    <property type="entry name" value="RHO GTPASE-ACTIVATING PROTEIN 100F"/>
    <property type="match status" value="1"/>
</dbReference>